<evidence type="ECO:0000259" key="5">
    <source>
        <dbReference type="PROSITE" id="PS50835"/>
    </source>
</evidence>
<dbReference type="PROSITE" id="PS50835">
    <property type="entry name" value="IG_LIKE"/>
    <property type="match status" value="1"/>
</dbReference>
<keyword evidence="4" id="KW-1133">Transmembrane helix</keyword>
<dbReference type="InterPro" id="IPR050671">
    <property type="entry name" value="CD300_family_receptors"/>
</dbReference>
<name>A0AAV6QEG9_SOLSE</name>
<organism evidence="6 7">
    <name type="scientific">Solea senegalensis</name>
    <name type="common">Senegalese sole</name>
    <dbReference type="NCBI Taxonomy" id="28829"/>
    <lineage>
        <taxon>Eukaryota</taxon>
        <taxon>Metazoa</taxon>
        <taxon>Chordata</taxon>
        <taxon>Craniata</taxon>
        <taxon>Vertebrata</taxon>
        <taxon>Euteleostomi</taxon>
        <taxon>Actinopterygii</taxon>
        <taxon>Neopterygii</taxon>
        <taxon>Teleostei</taxon>
        <taxon>Neoteleostei</taxon>
        <taxon>Acanthomorphata</taxon>
        <taxon>Carangaria</taxon>
        <taxon>Pleuronectiformes</taxon>
        <taxon>Pleuronectoidei</taxon>
        <taxon>Soleidae</taxon>
        <taxon>Solea</taxon>
    </lineage>
</organism>
<comment type="caution">
    <text evidence="6">The sequence shown here is derived from an EMBL/GenBank/DDBJ whole genome shotgun (WGS) entry which is preliminary data.</text>
</comment>
<evidence type="ECO:0000256" key="3">
    <source>
        <dbReference type="ARBA" id="ARBA00023136"/>
    </source>
</evidence>
<dbReference type="EMBL" id="JAGKHQ010000018">
    <property type="protein sequence ID" value="KAG7486953.1"/>
    <property type="molecule type" value="Genomic_DNA"/>
</dbReference>
<dbReference type="GO" id="GO:0004888">
    <property type="term" value="F:transmembrane signaling receptor activity"/>
    <property type="evidence" value="ECO:0007669"/>
    <property type="project" value="TreeGrafter"/>
</dbReference>
<dbReference type="InterPro" id="IPR007110">
    <property type="entry name" value="Ig-like_dom"/>
</dbReference>
<dbReference type="Proteomes" id="UP000693946">
    <property type="component" value="Linkage Group LG6"/>
</dbReference>
<dbReference type="GO" id="GO:0005886">
    <property type="term" value="C:plasma membrane"/>
    <property type="evidence" value="ECO:0007669"/>
    <property type="project" value="TreeGrafter"/>
</dbReference>
<feature type="transmembrane region" description="Helical" evidence="4">
    <location>
        <begin position="20"/>
        <end position="39"/>
    </location>
</feature>
<accession>A0AAV6QEG9</accession>
<feature type="transmembrane region" description="Helical" evidence="4">
    <location>
        <begin position="160"/>
        <end position="183"/>
    </location>
</feature>
<proteinExistence type="predicted"/>
<dbReference type="InterPro" id="IPR003599">
    <property type="entry name" value="Ig_sub"/>
</dbReference>
<keyword evidence="7" id="KW-1185">Reference proteome</keyword>
<dbReference type="SMART" id="SM00409">
    <property type="entry name" value="IG"/>
    <property type="match status" value="1"/>
</dbReference>
<dbReference type="AlphaFoldDB" id="A0AAV6QEG9"/>
<evidence type="ECO:0000313" key="6">
    <source>
        <dbReference type="EMBL" id="KAG7486953.1"/>
    </source>
</evidence>
<protein>
    <submittedName>
        <fullName evidence="6">CMRF35-like molecule 1</fullName>
    </submittedName>
</protein>
<evidence type="ECO:0000256" key="2">
    <source>
        <dbReference type="ARBA" id="ARBA00022692"/>
    </source>
</evidence>
<reference evidence="6 7" key="1">
    <citation type="journal article" date="2021" name="Sci. Rep.">
        <title>Chromosome anchoring in Senegalese sole (Solea senegalensis) reveals sex-associated markers and genome rearrangements in flatfish.</title>
        <authorList>
            <person name="Guerrero-Cozar I."/>
            <person name="Gomez-Garrido J."/>
            <person name="Berbel C."/>
            <person name="Martinez-Blanch J.F."/>
            <person name="Alioto T."/>
            <person name="Claros M.G."/>
            <person name="Gagnaire P.A."/>
            <person name="Manchado M."/>
        </authorList>
    </citation>
    <scope>NUCLEOTIDE SEQUENCE [LARGE SCALE GENOMIC DNA]</scope>
    <source>
        <strain evidence="6">Sse05_10M</strain>
    </source>
</reference>
<evidence type="ECO:0000256" key="1">
    <source>
        <dbReference type="ARBA" id="ARBA00004370"/>
    </source>
</evidence>
<comment type="subcellular location">
    <subcellularLocation>
        <location evidence="1">Membrane</location>
    </subcellularLocation>
</comment>
<dbReference type="PANTHER" id="PTHR11860:SF118">
    <property type="entry name" value="CMRF35-LIKE MOLECULE 3-RELATED"/>
    <property type="match status" value="1"/>
</dbReference>
<dbReference type="Pfam" id="PF07686">
    <property type="entry name" value="V-set"/>
    <property type="match status" value="1"/>
</dbReference>
<dbReference type="InterPro" id="IPR013106">
    <property type="entry name" value="Ig_V-set"/>
</dbReference>
<feature type="domain" description="Ig-like" evidence="5">
    <location>
        <begin position="18"/>
        <end position="137"/>
    </location>
</feature>
<sequence>MQSGKDGKLRMKNQKGQPKVTLDMDMIYLILIFYIGGLWQTEAVSLTGELGKDVTVTCSHTNAFSKIKYFCKGACNDEDILISSSVGGKDVRGKYSISDEGNSFHVTISHLTEEDSGTYWCGIKRFGPDTYTKVNLTVIKVNVTPTFPKDITVDKLNLPAFLTAVTCMAAMPFVCLFALYLLLTDKCQRSNPPVNRETSSDTKTMMHGVVVTGPERCAVPRCPDRRSLTAPPPDLCSHFTSRHRESVVSYVNVEAPDHICQYQHLDLSRTEDHVYHVLQRNRVHEPLGMKKQINT</sequence>
<keyword evidence="3 4" id="KW-0472">Membrane</keyword>
<evidence type="ECO:0000313" key="7">
    <source>
        <dbReference type="Proteomes" id="UP000693946"/>
    </source>
</evidence>
<evidence type="ECO:0000256" key="4">
    <source>
        <dbReference type="SAM" id="Phobius"/>
    </source>
</evidence>
<gene>
    <name evidence="6" type="ORF">JOB18_042849</name>
</gene>
<keyword evidence="2 4" id="KW-0812">Transmembrane</keyword>
<dbReference type="PANTHER" id="PTHR11860">
    <property type="entry name" value="POLYMERIC-IMMUNOGLOBULIN RECEPTOR"/>
    <property type="match status" value="1"/>
</dbReference>